<keyword evidence="9" id="KW-0521">NADP</keyword>
<accession>A0A2G8K5S8</accession>
<dbReference type="InterPro" id="IPR013120">
    <property type="entry name" value="FAR_NAD-bd"/>
</dbReference>
<organism evidence="12 13">
    <name type="scientific">Stichopus japonicus</name>
    <name type="common">Sea cucumber</name>
    <dbReference type="NCBI Taxonomy" id="307972"/>
    <lineage>
        <taxon>Eukaryota</taxon>
        <taxon>Metazoa</taxon>
        <taxon>Echinodermata</taxon>
        <taxon>Eleutherozoa</taxon>
        <taxon>Echinozoa</taxon>
        <taxon>Holothuroidea</taxon>
        <taxon>Aspidochirotacea</taxon>
        <taxon>Aspidochirotida</taxon>
        <taxon>Stichopodidae</taxon>
        <taxon>Apostichopus</taxon>
    </lineage>
</organism>
<dbReference type="CDD" id="cd09071">
    <property type="entry name" value="FAR_C"/>
    <property type="match status" value="1"/>
</dbReference>
<feature type="domain" description="Fatty acyl-CoA reductase C-terminal" evidence="10">
    <location>
        <begin position="360"/>
        <end position="449"/>
    </location>
</feature>
<dbReference type="GO" id="GO:0035336">
    <property type="term" value="P:long-chain fatty-acyl-CoA metabolic process"/>
    <property type="evidence" value="ECO:0007669"/>
    <property type="project" value="TreeGrafter"/>
</dbReference>
<dbReference type="Pfam" id="PF07993">
    <property type="entry name" value="NAD_binding_4"/>
    <property type="match status" value="1"/>
</dbReference>
<dbReference type="Pfam" id="PF03015">
    <property type="entry name" value="Sterile"/>
    <property type="match status" value="1"/>
</dbReference>
<gene>
    <name evidence="12" type="ORF">BSL78_19759</name>
</gene>
<evidence type="ECO:0000256" key="8">
    <source>
        <dbReference type="ARBA" id="ARBA00052530"/>
    </source>
</evidence>
<dbReference type="SUPFAM" id="SSF51735">
    <property type="entry name" value="NAD(P)-binding Rossmann-fold domains"/>
    <property type="match status" value="1"/>
</dbReference>
<dbReference type="PANTHER" id="PTHR11011">
    <property type="entry name" value="MALE STERILITY PROTEIN 2-RELATED"/>
    <property type="match status" value="1"/>
</dbReference>
<protein>
    <recommendedName>
        <fullName evidence="9">Fatty acyl-CoA reductase</fullName>
        <ecNumber evidence="9">1.2.1.84</ecNumber>
    </recommendedName>
</protein>
<comment type="function">
    <text evidence="9">Catalyzes the reduction of fatty acyl-CoA to fatty alcohols.</text>
</comment>
<keyword evidence="13" id="KW-1185">Reference proteome</keyword>
<evidence type="ECO:0000256" key="4">
    <source>
        <dbReference type="ARBA" id="ARBA00022692"/>
    </source>
</evidence>
<dbReference type="CDD" id="cd05236">
    <property type="entry name" value="FAR-N_SDR_e"/>
    <property type="match status" value="1"/>
</dbReference>
<dbReference type="GO" id="GO:0102965">
    <property type="term" value="F:alcohol-forming long-chain fatty acyl-CoA reductase activity"/>
    <property type="evidence" value="ECO:0007669"/>
    <property type="project" value="UniProtKB-EC"/>
</dbReference>
<dbReference type="OrthoDB" id="429813at2759"/>
<dbReference type="EMBL" id="MRZV01000854">
    <property type="protein sequence ID" value="PIK43377.1"/>
    <property type="molecule type" value="Genomic_DNA"/>
</dbReference>
<dbReference type="GO" id="GO:0016020">
    <property type="term" value="C:membrane"/>
    <property type="evidence" value="ECO:0007669"/>
    <property type="project" value="UniProtKB-SubCell"/>
</dbReference>
<name>A0A2G8K5S8_STIJA</name>
<evidence type="ECO:0000256" key="1">
    <source>
        <dbReference type="ARBA" id="ARBA00004141"/>
    </source>
</evidence>
<dbReference type="Gene3D" id="3.40.50.720">
    <property type="entry name" value="NAD(P)-binding Rossmann-like Domain"/>
    <property type="match status" value="1"/>
</dbReference>
<feature type="domain" description="Thioester reductase (TE)" evidence="11">
    <location>
        <begin position="16"/>
        <end position="287"/>
    </location>
</feature>
<keyword evidence="6 9" id="KW-0443">Lipid metabolism</keyword>
<dbReference type="InterPro" id="IPR033640">
    <property type="entry name" value="FAR_C"/>
</dbReference>
<dbReference type="InterPro" id="IPR026055">
    <property type="entry name" value="FAR"/>
</dbReference>
<dbReference type="EC" id="1.2.1.84" evidence="9"/>
<keyword evidence="5 9" id="KW-1133">Transmembrane helix</keyword>
<evidence type="ECO:0000313" key="12">
    <source>
        <dbReference type="EMBL" id="PIK43377.1"/>
    </source>
</evidence>
<dbReference type="FunFam" id="3.40.50.720:FF:000143">
    <property type="entry name" value="Fatty acyl-CoA reductase"/>
    <property type="match status" value="1"/>
</dbReference>
<reference evidence="12 13" key="1">
    <citation type="journal article" date="2017" name="PLoS Biol.">
        <title>The sea cucumber genome provides insights into morphological evolution and visceral regeneration.</title>
        <authorList>
            <person name="Zhang X."/>
            <person name="Sun L."/>
            <person name="Yuan J."/>
            <person name="Sun Y."/>
            <person name="Gao Y."/>
            <person name="Zhang L."/>
            <person name="Li S."/>
            <person name="Dai H."/>
            <person name="Hamel J.F."/>
            <person name="Liu C."/>
            <person name="Yu Y."/>
            <person name="Liu S."/>
            <person name="Lin W."/>
            <person name="Guo K."/>
            <person name="Jin S."/>
            <person name="Xu P."/>
            <person name="Storey K.B."/>
            <person name="Huan P."/>
            <person name="Zhang T."/>
            <person name="Zhou Y."/>
            <person name="Zhang J."/>
            <person name="Lin C."/>
            <person name="Li X."/>
            <person name="Xing L."/>
            <person name="Huo D."/>
            <person name="Sun M."/>
            <person name="Wang L."/>
            <person name="Mercier A."/>
            <person name="Li F."/>
            <person name="Yang H."/>
            <person name="Xiang J."/>
        </authorList>
    </citation>
    <scope>NUCLEOTIDE SEQUENCE [LARGE SCALE GENOMIC DNA]</scope>
    <source>
        <strain evidence="12">Shaxun</strain>
        <tissue evidence="12">Muscle</tissue>
    </source>
</reference>
<dbReference type="InterPro" id="IPR036291">
    <property type="entry name" value="NAD(P)-bd_dom_sf"/>
</dbReference>
<evidence type="ECO:0000256" key="7">
    <source>
        <dbReference type="ARBA" id="ARBA00023136"/>
    </source>
</evidence>
<dbReference type="AlphaFoldDB" id="A0A2G8K5S8"/>
<feature type="transmembrane region" description="Helical" evidence="9">
    <location>
        <begin position="467"/>
        <end position="484"/>
    </location>
</feature>
<comment type="similarity">
    <text evidence="2 9">Belongs to the fatty acyl-CoA reductase family.</text>
</comment>
<evidence type="ECO:0000259" key="11">
    <source>
        <dbReference type="Pfam" id="PF07993"/>
    </source>
</evidence>
<comment type="subcellular location">
    <subcellularLocation>
        <location evidence="1">Membrane</location>
        <topology evidence="1">Multi-pass membrane protein</topology>
    </subcellularLocation>
</comment>
<dbReference type="GO" id="GO:0005777">
    <property type="term" value="C:peroxisome"/>
    <property type="evidence" value="ECO:0007669"/>
    <property type="project" value="TreeGrafter"/>
</dbReference>
<dbReference type="GO" id="GO:0080019">
    <property type="term" value="F:alcohol-forming very long-chain fatty acyl-CoA reductase activity"/>
    <property type="evidence" value="ECO:0007669"/>
    <property type="project" value="InterPro"/>
</dbReference>
<keyword evidence="9" id="KW-0560">Oxidoreductase</keyword>
<evidence type="ECO:0000256" key="3">
    <source>
        <dbReference type="ARBA" id="ARBA00022516"/>
    </source>
</evidence>
<evidence type="ECO:0000256" key="6">
    <source>
        <dbReference type="ARBA" id="ARBA00023098"/>
    </source>
</evidence>
<comment type="catalytic activity">
    <reaction evidence="8 9">
        <text>a long-chain fatty acyl-CoA + 2 NADPH + 2 H(+) = a long-chain primary fatty alcohol + 2 NADP(+) + CoA</text>
        <dbReference type="Rhea" id="RHEA:52716"/>
        <dbReference type="ChEBI" id="CHEBI:15378"/>
        <dbReference type="ChEBI" id="CHEBI:57287"/>
        <dbReference type="ChEBI" id="CHEBI:57783"/>
        <dbReference type="ChEBI" id="CHEBI:58349"/>
        <dbReference type="ChEBI" id="CHEBI:77396"/>
        <dbReference type="ChEBI" id="CHEBI:83139"/>
        <dbReference type="EC" id="1.2.1.84"/>
    </reaction>
</comment>
<evidence type="ECO:0000256" key="2">
    <source>
        <dbReference type="ARBA" id="ARBA00005928"/>
    </source>
</evidence>
<dbReference type="STRING" id="307972.A0A2G8K5S8"/>
<evidence type="ECO:0000259" key="10">
    <source>
        <dbReference type="Pfam" id="PF03015"/>
    </source>
</evidence>
<dbReference type="PANTHER" id="PTHR11011:SF45">
    <property type="entry name" value="FATTY ACYL-COA REDUCTASE CG8306-RELATED"/>
    <property type="match status" value="1"/>
</dbReference>
<evidence type="ECO:0000256" key="9">
    <source>
        <dbReference type="RuleBase" id="RU363097"/>
    </source>
</evidence>
<keyword evidence="4 9" id="KW-0812">Transmembrane</keyword>
<keyword evidence="3 9" id="KW-0444">Lipid biosynthesis</keyword>
<keyword evidence="7 9" id="KW-0472">Membrane</keyword>
<proteinExistence type="inferred from homology"/>
<dbReference type="Proteomes" id="UP000230750">
    <property type="component" value="Unassembled WGS sequence"/>
</dbReference>
<evidence type="ECO:0000256" key="5">
    <source>
        <dbReference type="ARBA" id="ARBA00022989"/>
    </source>
</evidence>
<comment type="caution">
    <text evidence="12">The sequence shown here is derived from an EMBL/GenBank/DDBJ whole genome shotgun (WGS) entry which is preliminary data.</text>
</comment>
<sequence>MSSPVADYFAGKTLMLTGGTGFIGKVLVEKILRCCPDVDKIYLLIRPKAGQDPVDRIKKEFSDCKLYDKLRKTQPNYDKKLIPICSDLVKPNLGLSEEDAARLQDEVHILFHSAATIRFDEKLKLSLELNVVGCQKIIELSRKMKKLEVFEHISTAYAHCDKQHIEEIFYPPPADVDKLMDAVSWMTDDMIDKITPQLLGKKPNTYTFTKAIAEHKIMELGKGLPICVVRPSIVGAAWKDPFPGWIDNLNGPSGLFIACGKGFINTMIGDKDVVFDLNPVDFVVNMMITAAWHTAVTRPTSIPLYNCVTSPKNPFRVGQMTSIQEIYQKIPLEKALRRPSAAFTTNQPLFEYRFAIGSRIPCYLMDLYLRSIGKRPRMVKISNQLTRVVHTLKYFTQNDWVWTNHNTATLQAALSESDRKVYFMDVAEIHWPTYLEQWCIGTKQYILNEDMLAIPAAKRHLRMLRNFRWAFNTLLLILVWRFLIARSQLARNLWHLVTNLFFKFVRFFGISSTQ</sequence>
<evidence type="ECO:0000313" key="13">
    <source>
        <dbReference type="Proteomes" id="UP000230750"/>
    </source>
</evidence>